<dbReference type="SUPFAM" id="SSF52540">
    <property type="entry name" value="P-loop containing nucleoside triphosphate hydrolases"/>
    <property type="match status" value="1"/>
</dbReference>
<evidence type="ECO:0000256" key="2">
    <source>
        <dbReference type="ARBA" id="ARBA00022741"/>
    </source>
</evidence>
<protein>
    <recommendedName>
        <fullName evidence="13">ATP-dependent helicase/nuclease subunit A</fullName>
        <ecNumber evidence="13">3.1.-.-</ecNumber>
        <ecNumber evidence="13">5.6.2.4</ecNumber>
    </recommendedName>
    <alternativeName>
        <fullName evidence="13">ATP-dependent helicase/nuclease AddA</fullName>
    </alternativeName>
    <alternativeName>
        <fullName evidence="13">DNA 3'-5' helicase AddA</fullName>
    </alternativeName>
</protein>
<evidence type="ECO:0000256" key="8">
    <source>
        <dbReference type="ARBA" id="ARBA00023125"/>
    </source>
</evidence>
<keyword evidence="9 13" id="KW-0234">DNA repair</keyword>
<feature type="domain" description="UvrD-like helicase ATP-binding" evidence="16">
    <location>
        <begin position="9"/>
        <end position="480"/>
    </location>
</feature>
<sequence>MDSKDEKKVSWTKEQLAAINTRGANLLVAAAAGSGKTAVLVERIIKMITDRDNPVDIDRLLVVTFTNAAASEMRERIGEAISKEIHNNPSSRNLQRQLTLLNKASITTIHSFCLDVIKTNFHMIDLDPSFRVADETETVLLKQEALDEVFEEMYDKDDKLFLKLVECYCNNKNDSQLFDMVLSLYNFAMSSPNPIEWLKEKVEVFNVDDSFSFKHSKLGQSLLKDIKIELESSLSSMNIAREIVCKTPSLLSYKENIILEYEMIKSLYESSNSFENLVKGFENISFGKLATIRGCKDKAEQEEVKKIRDNAKKKINELSNMVAQASSKRSIEDLKYLYPLMDKLSELVVKMKEAYDKKKKERALIDFNDFEHFALNILTEKNHEGKIIPSKVAEELREKYEEILIDEYQDSNYVQEYILTTISRTPLGENNIFMVGDVKQSIYRFRMAKPELFLHKKNTYSEEDDGDEIIIKLYKNFRSRKEVIDATNFIFKNIMSNNVGELEYTEEEALNLGADYKPLEEDGVAGGPVEIMLFEKNRDIEEIEEEDSEPLTSIQIEARAVANKIKELTNIENNFKVFDKNNKVYRNAEYKDIVILLRATSEYAPVFSEELKNLGIPVYADTSEGYFNTLEIQIMISLLQIIDNPRQDIPLLAVLRSPIGGFSAEDLVEIRLNSPETTIYEAMNNYLEDKEELSLALKVENFLEKLVQWRNKALITPIDEFIWYLYMDTGYYGYVGAMPAGIQRQANLRILFQRARQYEDTSYKGLFNFVNFINKLKVSSGDLGSAKIIGENENVVRIMSIHKSKGLEFPIVFLSAMGKNFNRMDSRKKVLFHHDLGFGPELVNVEKRISYSPTVKEILKSKINIESLSEEMRVLYVGFTRAKEKLILTGTCKEFDKTIENWTSVARNSSDKILEGYLLKGNSYLDWIMPCIIKHKDGKPLRDYLNLNEESIRLIDDNSKWMVKLMNYKDLDIEENIAKLETIDINEKLKELELKEINLYYREKIEKRLNFKYKYSASTKMPTVLTVSELKRMYNQNLDDEFVNTNYIPRIVRKPMFLEEKRGLTAAEKGTAMHSVLQRLDLNNINSKEDIISQIENMVMKELITEEQAKSIRLEKIVKFFNTSLGERVLTAHKKNKIYRETPFSIEISSTEIDESLDKKLYEKENIIVQGIIDGYFEEDGELVLFDYKTDYVPNGDTKAIVEKYKTQIDYYTRALEKTLGKKVKERYLYLFSIDREVVI</sequence>
<evidence type="ECO:0000313" key="18">
    <source>
        <dbReference type="EMBL" id="MBD8047407.1"/>
    </source>
</evidence>
<dbReference type="SUPFAM" id="SSF52980">
    <property type="entry name" value="Restriction endonuclease-like"/>
    <property type="match status" value="1"/>
</dbReference>
<evidence type="ECO:0000259" key="17">
    <source>
        <dbReference type="PROSITE" id="PS51217"/>
    </source>
</evidence>
<dbReference type="PROSITE" id="PS51198">
    <property type="entry name" value="UVRD_HELICASE_ATP_BIND"/>
    <property type="match status" value="1"/>
</dbReference>
<feature type="binding site" evidence="14">
    <location>
        <begin position="30"/>
        <end position="37"/>
    </location>
    <ligand>
        <name>ATP</name>
        <dbReference type="ChEBI" id="CHEBI:30616"/>
    </ligand>
</feature>
<evidence type="ECO:0000256" key="4">
    <source>
        <dbReference type="ARBA" id="ARBA00022801"/>
    </source>
</evidence>
<organism evidence="18 19">
    <name type="scientific">Clostridium faecium</name>
    <dbReference type="NCBI Taxonomy" id="2762223"/>
    <lineage>
        <taxon>Bacteria</taxon>
        <taxon>Bacillati</taxon>
        <taxon>Bacillota</taxon>
        <taxon>Clostridia</taxon>
        <taxon>Eubacteriales</taxon>
        <taxon>Clostridiaceae</taxon>
        <taxon>Clostridium</taxon>
    </lineage>
</organism>
<evidence type="ECO:0000256" key="3">
    <source>
        <dbReference type="ARBA" id="ARBA00022763"/>
    </source>
</evidence>
<evidence type="ECO:0000256" key="5">
    <source>
        <dbReference type="ARBA" id="ARBA00022806"/>
    </source>
</evidence>
<evidence type="ECO:0000256" key="15">
    <source>
        <dbReference type="SAM" id="Coils"/>
    </source>
</evidence>
<keyword evidence="19" id="KW-1185">Reference proteome</keyword>
<comment type="similarity">
    <text evidence="13">Belongs to the helicase family. AddA subfamily.</text>
</comment>
<evidence type="ECO:0000256" key="11">
    <source>
        <dbReference type="ARBA" id="ARBA00034617"/>
    </source>
</evidence>
<gene>
    <name evidence="13 18" type="primary">addA</name>
    <name evidence="18" type="ORF">H9637_10220</name>
</gene>
<evidence type="ECO:0000256" key="13">
    <source>
        <dbReference type="HAMAP-Rule" id="MF_01451"/>
    </source>
</evidence>
<dbReference type="NCBIfam" id="TIGR02785">
    <property type="entry name" value="addA_Gpos"/>
    <property type="match status" value="1"/>
</dbReference>
<dbReference type="Pfam" id="PF12705">
    <property type="entry name" value="PDDEXK_1"/>
    <property type="match status" value="1"/>
</dbReference>
<evidence type="ECO:0000256" key="6">
    <source>
        <dbReference type="ARBA" id="ARBA00022839"/>
    </source>
</evidence>
<dbReference type="InterPro" id="IPR014152">
    <property type="entry name" value="AddA"/>
</dbReference>
<dbReference type="CDD" id="cd17932">
    <property type="entry name" value="DEXQc_UvrD"/>
    <property type="match status" value="1"/>
</dbReference>
<feature type="domain" description="UvrD-like helicase C-terminal" evidence="17">
    <location>
        <begin position="509"/>
        <end position="806"/>
    </location>
</feature>
<comment type="caution">
    <text evidence="18">The sequence shown here is derived from an EMBL/GenBank/DDBJ whole genome shotgun (WGS) entry which is preliminary data.</text>
</comment>
<dbReference type="RefSeq" id="WP_191740375.1">
    <property type="nucleotide sequence ID" value="NZ_JACSQB010000076.1"/>
</dbReference>
<evidence type="ECO:0000256" key="7">
    <source>
        <dbReference type="ARBA" id="ARBA00022840"/>
    </source>
</evidence>
<dbReference type="PANTHER" id="PTHR11070:SF48">
    <property type="entry name" value="ATP-DEPENDENT HELICASE_NUCLEASE SUBUNIT A"/>
    <property type="match status" value="1"/>
</dbReference>
<keyword evidence="7 13" id="KW-0067">ATP-binding</keyword>
<keyword evidence="5 13" id="KW-0347">Helicase</keyword>
<keyword evidence="8 13" id="KW-0238">DNA-binding</keyword>
<evidence type="ECO:0000256" key="1">
    <source>
        <dbReference type="ARBA" id="ARBA00022722"/>
    </source>
</evidence>
<comment type="subunit">
    <text evidence="13">Heterodimer of AddA and AddB/RexB.</text>
</comment>
<dbReference type="InterPro" id="IPR027417">
    <property type="entry name" value="P-loop_NTPase"/>
</dbReference>
<dbReference type="Gene3D" id="3.90.320.10">
    <property type="match status" value="1"/>
</dbReference>
<dbReference type="EMBL" id="JACSQB010000076">
    <property type="protein sequence ID" value="MBD8047407.1"/>
    <property type="molecule type" value="Genomic_DNA"/>
</dbReference>
<dbReference type="EC" id="3.1.-.-" evidence="13"/>
<evidence type="ECO:0000256" key="12">
    <source>
        <dbReference type="ARBA" id="ARBA00048988"/>
    </source>
</evidence>
<proteinExistence type="inferred from homology"/>
<dbReference type="InterPro" id="IPR014017">
    <property type="entry name" value="DNA_helicase_UvrD-like_C"/>
</dbReference>
<dbReference type="InterPro" id="IPR014016">
    <property type="entry name" value="UvrD-like_ATP-bd"/>
</dbReference>
<keyword evidence="6 13" id="KW-0269">Exonuclease</keyword>
<evidence type="ECO:0000256" key="10">
    <source>
        <dbReference type="ARBA" id="ARBA00023235"/>
    </source>
</evidence>
<feature type="coiled-coil region" evidence="15">
    <location>
        <begin position="301"/>
        <end position="361"/>
    </location>
</feature>
<name>A0ABR8YT25_9CLOT</name>
<comment type="cofactor">
    <cofactor evidence="13">
        <name>Mg(2+)</name>
        <dbReference type="ChEBI" id="CHEBI:18420"/>
    </cofactor>
</comment>
<evidence type="ECO:0000313" key="19">
    <source>
        <dbReference type="Proteomes" id="UP000627166"/>
    </source>
</evidence>
<dbReference type="InterPro" id="IPR000212">
    <property type="entry name" value="DNA_helicase_UvrD/REP"/>
</dbReference>
<evidence type="ECO:0000256" key="14">
    <source>
        <dbReference type="PROSITE-ProRule" id="PRU00560"/>
    </source>
</evidence>
<reference evidence="18 19" key="1">
    <citation type="submission" date="2020-08" db="EMBL/GenBank/DDBJ databases">
        <title>A Genomic Blueprint of the Chicken Gut Microbiome.</title>
        <authorList>
            <person name="Gilroy R."/>
            <person name="Ravi A."/>
            <person name="Getino M."/>
            <person name="Pursley I."/>
            <person name="Horton D.L."/>
            <person name="Alikhan N.-F."/>
            <person name="Baker D."/>
            <person name="Gharbi K."/>
            <person name="Hall N."/>
            <person name="Watson M."/>
            <person name="Adriaenssens E.M."/>
            <person name="Foster-Nyarko E."/>
            <person name="Jarju S."/>
            <person name="Secka A."/>
            <person name="Antonio M."/>
            <person name="Oren A."/>
            <person name="Chaudhuri R."/>
            <person name="La Ragione R.M."/>
            <person name="Hildebrand F."/>
            <person name="Pallen M.J."/>
        </authorList>
    </citation>
    <scope>NUCLEOTIDE SEQUENCE [LARGE SCALE GENOMIC DNA]</scope>
    <source>
        <strain evidence="18 19">N37</strain>
    </source>
</reference>
<keyword evidence="3 13" id="KW-0227">DNA damage</keyword>
<evidence type="ECO:0000256" key="9">
    <source>
        <dbReference type="ARBA" id="ARBA00023204"/>
    </source>
</evidence>
<comment type="catalytic activity">
    <reaction evidence="11 13">
        <text>Couples ATP hydrolysis with the unwinding of duplex DNA by translocating in the 3'-5' direction.</text>
        <dbReference type="EC" id="5.6.2.4"/>
    </reaction>
</comment>
<keyword evidence="1 13" id="KW-0540">Nuclease</keyword>
<dbReference type="PANTHER" id="PTHR11070">
    <property type="entry name" value="UVRD / RECB / PCRA DNA HELICASE FAMILY MEMBER"/>
    <property type="match status" value="1"/>
</dbReference>
<evidence type="ECO:0000259" key="16">
    <source>
        <dbReference type="PROSITE" id="PS51198"/>
    </source>
</evidence>
<dbReference type="Pfam" id="PF13361">
    <property type="entry name" value="UvrD_C"/>
    <property type="match status" value="1"/>
</dbReference>
<keyword evidence="15" id="KW-0175">Coiled coil</keyword>
<keyword evidence="4 13" id="KW-0378">Hydrolase</keyword>
<dbReference type="Gene3D" id="3.40.50.300">
    <property type="entry name" value="P-loop containing nucleotide triphosphate hydrolases"/>
    <property type="match status" value="4"/>
</dbReference>
<dbReference type="InterPro" id="IPR038726">
    <property type="entry name" value="PDDEXK_AddAB-type"/>
</dbReference>
<comment type="catalytic activity">
    <reaction evidence="12 13">
        <text>ATP + H2O = ADP + phosphate + H(+)</text>
        <dbReference type="Rhea" id="RHEA:13065"/>
        <dbReference type="ChEBI" id="CHEBI:15377"/>
        <dbReference type="ChEBI" id="CHEBI:15378"/>
        <dbReference type="ChEBI" id="CHEBI:30616"/>
        <dbReference type="ChEBI" id="CHEBI:43474"/>
        <dbReference type="ChEBI" id="CHEBI:456216"/>
        <dbReference type="EC" id="5.6.2.4"/>
    </reaction>
</comment>
<dbReference type="InterPro" id="IPR011604">
    <property type="entry name" value="PDDEXK-like_dom_sf"/>
</dbReference>
<dbReference type="GO" id="GO:0004386">
    <property type="term" value="F:helicase activity"/>
    <property type="evidence" value="ECO:0007669"/>
    <property type="project" value="UniProtKB-KW"/>
</dbReference>
<keyword evidence="2 13" id="KW-0547">Nucleotide-binding</keyword>
<dbReference type="Pfam" id="PF00580">
    <property type="entry name" value="UvrD-helicase"/>
    <property type="match status" value="1"/>
</dbReference>
<dbReference type="HAMAP" id="MF_01451">
    <property type="entry name" value="AddA"/>
    <property type="match status" value="1"/>
</dbReference>
<comment type="function">
    <text evidence="13">The heterodimer acts as both an ATP-dependent DNA helicase and an ATP-dependent, dual-direction single-stranded exonuclease. Recognizes the chi site generating a DNA molecule suitable for the initiation of homologous recombination. The AddA nuclease domain is required for chi fragment generation; this subunit has the helicase and 3' -&gt; 5' nuclease activities.</text>
</comment>
<accession>A0ABR8YT25</accession>
<keyword evidence="10 13" id="KW-0413">Isomerase</keyword>
<dbReference type="EC" id="5.6.2.4" evidence="13"/>
<dbReference type="PROSITE" id="PS51217">
    <property type="entry name" value="UVRD_HELICASE_CTER"/>
    <property type="match status" value="1"/>
</dbReference>
<dbReference type="InterPro" id="IPR011335">
    <property type="entry name" value="Restrct_endonuc-II-like"/>
</dbReference>
<dbReference type="Proteomes" id="UP000627166">
    <property type="component" value="Unassembled WGS sequence"/>
</dbReference>